<keyword evidence="2" id="KW-1185">Reference proteome</keyword>
<dbReference type="EMBL" id="CAJVPU010006919">
    <property type="protein sequence ID" value="CAG8566240.1"/>
    <property type="molecule type" value="Genomic_DNA"/>
</dbReference>
<organism evidence="1 2">
    <name type="scientific">Dentiscutata heterogama</name>
    <dbReference type="NCBI Taxonomy" id="1316150"/>
    <lineage>
        <taxon>Eukaryota</taxon>
        <taxon>Fungi</taxon>
        <taxon>Fungi incertae sedis</taxon>
        <taxon>Mucoromycota</taxon>
        <taxon>Glomeromycotina</taxon>
        <taxon>Glomeromycetes</taxon>
        <taxon>Diversisporales</taxon>
        <taxon>Gigasporaceae</taxon>
        <taxon>Dentiscutata</taxon>
    </lineage>
</organism>
<evidence type="ECO:0000313" key="2">
    <source>
        <dbReference type="Proteomes" id="UP000789702"/>
    </source>
</evidence>
<comment type="caution">
    <text evidence="1">The sequence shown here is derived from an EMBL/GenBank/DDBJ whole genome shotgun (WGS) entry which is preliminary data.</text>
</comment>
<proteinExistence type="predicted"/>
<reference evidence="1" key="1">
    <citation type="submission" date="2021-06" db="EMBL/GenBank/DDBJ databases">
        <authorList>
            <person name="Kallberg Y."/>
            <person name="Tangrot J."/>
            <person name="Rosling A."/>
        </authorList>
    </citation>
    <scope>NUCLEOTIDE SEQUENCE</scope>
    <source>
        <strain evidence="1">IL203A</strain>
    </source>
</reference>
<name>A0ACA9M2I5_9GLOM</name>
<protein>
    <submittedName>
        <fullName evidence="1">1467_t:CDS:1</fullName>
    </submittedName>
</protein>
<gene>
    <name evidence="1" type="ORF">DHETER_LOCUS5862</name>
</gene>
<accession>A0ACA9M2I5</accession>
<dbReference type="Proteomes" id="UP000789702">
    <property type="component" value="Unassembled WGS sequence"/>
</dbReference>
<evidence type="ECO:0000313" key="1">
    <source>
        <dbReference type="EMBL" id="CAG8566240.1"/>
    </source>
</evidence>
<sequence>MSLSVDEARRKKVVINTKKNDYLNLEVLAVNEKCLAQFRLRDIEFIILP</sequence>